<feature type="domain" description="SpaA-like prealbumin fold" evidence="1">
    <location>
        <begin position="270"/>
        <end position="352"/>
    </location>
</feature>
<dbReference type="Proteomes" id="UP000178249">
    <property type="component" value="Unassembled WGS sequence"/>
</dbReference>
<comment type="caution">
    <text evidence="2">The sequence shown here is derived from an EMBL/GenBank/DDBJ whole genome shotgun (WGS) entry which is preliminary data.</text>
</comment>
<feature type="domain" description="SpaA-like prealbumin fold" evidence="1">
    <location>
        <begin position="356"/>
        <end position="443"/>
    </location>
</feature>
<dbReference type="InterPro" id="IPR023833">
    <property type="entry name" value="Signal_pept_SipW-depend-type"/>
</dbReference>
<sequence length="450" mass="46775">MVAVGGMVLGGTSAFFSDTETAAGNNFTAGAIDLKVDNESYYNGAVSTSTSFGPSDLGNGLLFLNFTDLKPDDEGEDTISLHVNNNDAYLCLDMSLTSNDDISSNEPELDTLDAPEDINNTWDGELAGLVEMVWWVDDGDNVLEEGETLLSDGVQTVTDLFGQDKTFSADLADSTTNVWTGEAGPVTGSETYYLGKAFCYGDMTLTPVLQDGLGTDGPLAPDRVATGFTCSGTGLGNESQTDGLTMDIAFSAVQARHNPNYTCDPEQRLATLTVIKEIVNDNGGNNVVSDYQLQVVGSGVTNVTSGIPTQFAAGAYVVTETGVSGYQATFSGDCNAGGQITLGDGESKTCTITNNDIPSSITLVKVVNNDNGGIKVPAHFTLRIDGDVVPNNASVPVTANSVHAISEDAVAGYSLETVTGTGCPATIPGNVTLNEGESITCTITNGDIIE</sequence>
<dbReference type="EMBL" id="MFKP01000010">
    <property type="protein sequence ID" value="OGG44392.1"/>
    <property type="molecule type" value="Genomic_DNA"/>
</dbReference>
<reference evidence="2 3" key="1">
    <citation type="journal article" date="2016" name="Nat. Commun.">
        <title>Thousands of microbial genomes shed light on interconnected biogeochemical processes in an aquifer system.</title>
        <authorList>
            <person name="Anantharaman K."/>
            <person name="Brown C.T."/>
            <person name="Hug L.A."/>
            <person name="Sharon I."/>
            <person name="Castelle C.J."/>
            <person name="Probst A.J."/>
            <person name="Thomas B.C."/>
            <person name="Singh A."/>
            <person name="Wilkins M.J."/>
            <person name="Karaoz U."/>
            <person name="Brodie E.L."/>
            <person name="Williams K.H."/>
            <person name="Hubbard S.S."/>
            <person name="Banfield J.F."/>
        </authorList>
    </citation>
    <scope>NUCLEOTIDE SEQUENCE [LARGE SCALE GENOMIC DNA]</scope>
</reference>
<evidence type="ECO:0000259" key="1">
    <source>
        <dbReference type="Pfam" id="PF19403"/>
    </source>
</evidence>
<organism evidence="2 3">
    <name type="scientific">Candidatus Kaiserbacteria bacterium RIFCSPHIGHO2_01_FULL_48_10</name>
    <dbReference type="NCBI Taxonomy" id="1798476"/>
    <lineage>
        <taxon>Bacteria</taxon>
        <taxon>Candidatus Kaiseribacteriota</taxon>
    </lineage>
</organism>
<dbReference type="AlphaFoldDB" id="A0A1F6C5Q8"/>
<dbReference type="Pfam" id="PF12389">
    <property type="entry name" value="Peptidase_M73"/>
    <property type="match status" value="1"/>
</dbReference>
<gene>
    <name evidence="2" type="ORF">A2841_01830</name>
</gene>
<protein>
    <recommendedName>
        <fullName evidence="1">SpaA-like prealbumin fold domain-containing protein</fullName>
    </recommendedName>
</protein>
<name>A0A1F6C5Q8_9BACT</name>
<evidence type="ECO:0000313" key="2">
    <source>
        <dbReference type="EMBL" id="OGG44392.1"/>
    </source>
</evidence>
<proteinExistence type="predicted"/>
<dbReference type="Pfam" id="PF19403">
    <property type="entry name" value="SpaA_2"/>
    <property type="match status" value="2"/>
</dbReference>
<dbReference type="InterPro" id="IPR022121">
    <property type="entry name" value="Peptidase_M73_camelysin"/>
</dbReference>
<dbReference type="NCBIfam" id="TIGR04088">
    <property type="entry name" value="cognate_SipW"/>
    <property type="match status" value="1"/>
</dbReference>
<accession>A0A1F6C5Q8</accession>
<evidence type="ECO:0000313" key="3">
    <source>
        <dbReference type="Proteomes" id="UP000178249"/>
    </source>
</evidence>
<dbReference type="InterPro" id="IPR045826">
    <property type="entry name" value="SpaA_PFL_dom_2"/>
</dbReference>